<evidence type="ECO:0000313" key="1">
    <source>
        <dbReference type="EMBL" id="GLQ69358.1"/>
    </source>
</evidence>
<evidence type="ECO:0000313" key="2">
    <source>
        <dbReference type="Proteomes" id="UP001156672"/>
    </source>
</evidence>
<comment type="caution">
    <text evidence="1">The sequence shown here is derived from an EMBL/GenBank/DDBJ whole genome shotgun (WGS) entry which is preliminary data.</text>
</comment>
<dbReference type="EMBL" id="BSNW01000017">
    <property type="protein sequence ID" value="GLQ69358.1"/>
    <property type="molecule type" value="Genomic_DNA"/>
</dbReference>
<keyword evidence="2" id="KW-1185">Reference proteome</keyword>
<accession>A0ABQ5X1R9</accession>
<organism evidence="1 2">
    <name type="scientific">Gluconobacter albidus</name>
    <dbReference type="NCBI Taxonomy" id="318683"/>
    <lineage>
        <taxon>Bacteria</taxon>
        <taxon>Pseudomonadati</taxon>
        <taxon>Pseudomonadota</taxon>
        <taxon>Alphaproteobacteria</taxon>
        <taxon>Acetobacterales</taxon>
        <taxon>Acetobacteraceae</taxon>
        <taxon>Gluconobacter</taxon>
    </lineage>
</organism>
<name>A0ABQ5X1R9_9PROT</name>
<dbReference type="Proteomes" id="UP001156672">
    <property type="component" value="Unassembled WGS sequence"/>
</dbReference>
<proteinExistence type="predicted"/>
<gene>
    <name evidence="1" type="ORF">GCM10007866_18090</name>
</gene>
<sequence>MEEIQDGKYFAGTLANNHRLGMVRDSLDIGGRAHSEENGLLGLVVPFDVHLATLDHRPREAIKSRLARFTAVISHQSL</sequence>
<dbReference type="RefSeq" id="WP_156476374.1">
    <property type="nucleotide sequence ID" value="NZ_BEWL01000010.1"/>
</dbReference>
<reference evidence="2" key="1">
    <citation type="journal article" date="2019" name="Int. J. Syst. Evol. Microbiol.">
        <title>The Global Catalogue of Microorganisms (GCM) 10K type strain sequencing project: providing services to taxonomists for standard genome sequencing and annotation.</title>
        <authorList>
            <consortium name="The Broad Institute Genomics Platform"/>
            <consortium name="The Broad Institute Genome Sequencing Center for Infectious Disease"/>
            <person name="Wu L."/>
            <person name="Ma J."/>
        </authorList>
    </citation>
    <scope>NUCLEOTIDE SEQUENCE [LARGE SCALE GENOMIC DNA]</scope>
    <source>
        <strain evidence="2">NBRC 3250</strain>
    </source>
</reference>
<protein>
    <submittedName>
        <fullName evidence="1">Uncharacterized protein</fullName>
    </submittedName>
</protein>